<dbReference type="EMBL" id="BSXT01002793">
    <property type="protein sequence ID" value="GMF50947.1"/>
    <property type="molecule type" value="Genomic_DNA"/>
</dbReference>
<reference evidence="1" key="1">
    <citation type="submission" date="2023-04" db="EMBL/GenBank/DDBJ databases">
        <title>Phytophthora fragariaefolia NBRC 109709.</title>
        <authorList>
            <person name="Ichikawa N."/>
            <person name="Sato H."/>
            <person name="Tonouchi N."/>
        </authorList>
    </citation>
    <scope>NUCLEOTIDE SEQUENCE</scope>
    <source>
        <strain evidence="1">NBRC 109709</strain>
    </source>
</reference>
<name>A0A9W6Y2W2_9STRA</name>
<evidence type="ECO:0000313" key="1">
    <source>
        <dbReference type="EMBL" id="GMF50947.1"/>
    </source>
</evidence>
<keyword evidence="2" id="KW-1185">Reference proteome</keyword>
<organism evidence="1 2">
    <name type="scientific">Phytophthora fragariaefolia</name>
    <dbReference type="NCBI Taxonomy" id="1490495"/>
    <lineage>
        <taxon>Eukaryota</taxon>
        <taxon>Sar</taxon>
        <taxon>Stramenopiles</taxon>
        <taxon>Oomycota</taxon>
        <taxon>Peronosporomycetes</taxon>
        <taxon>Peronosporales</taxon>
        <taxon>Peronosporaceae</taxon>
        <taxon>Phytophthora</taxon>
    </lineage>
</organism>
<comment type="caution">
    <text evidence="1">The sequence shown here is derived from an EMBL/GenBank/DDBJ whole genome shotgun (WGS) entry which is preliminary data.</text>
</comment>
<proteinExistence type="predicted"/>
<accession>A0A9W6Y2W2</accession>
<protein>
    <submittedName>
        <fullName evidence="1">Unnamed protein product</fullName>
    </submittedName>
</protein>
<gene>
    <name evidence="1" type="ORF">Pfra01_002045400</name>
</gene>
<dbReference type="AlphaFoldDB" id="A0A9W6Y2W2"/>
<dbReference type="Proteomes" id="UP001165121">
    <property type="component" value="Unassembled WGS sequence"/>
</dbReference>
<sequence>MREGIVSVAISSPPTAGVVETAPPRDAANMDRGMVHKAVASGPKTGGEPPGCSPRVPIAVASTIEASTNNSIDVVEQTFSRRYACLLQKALTGVTTTRMSMLRLNLNSTIIRMNYPSYQIDGAGGDQARLLDKQCPEPRAIGRTTSLIDRSTE</sequence>
<evidence type="ECO:0000313" key="2">
    <source>
        <dbReference type="Proteomes" id="UP001165121"/>
    </source>
</evidence>